<evidence type="ECO:0000313" key="2">
    <source>
        <dbReference type="Proteomes" id="UP000708208"/>
    </source>
</evidence>
<reference evidence="1" key="1">
    <citation type="submission" date="2021-06" db="EMBL/GenBank/DDBJ databases">
        <authorList>
            <person name="Hodson N. C."/>
            <person name="Mongue J. A."/>
            <person name="Jaron S. K."/>
        </authorList>
    </citation>
    <scope>NUCLEOTIDE SEQUENCE</scope>
</reference>
<proteinExistence type="predicted"/>
<gene>
    <name evidence="1" type="ORF">AFUS01_LOCUS28774</name>
</gene>
<name>A0A8J2PKL2_9HEXA</name>
<dbReference type="AlphaFoldDB" id="A0A8J2PKL2"/>
<dbReference type="Proteomes" id="UP000708208">
    <property type="component" value="Unassembled WGS sequence"/>
</dbReference>
<protein>
    <submittedName>
        <fullName evidence="1">Uncharacterized protein</fullName>
    </submittedName>
</protein>
<dbReference type="EMBL" id="CAJVCH010416236">
    <property type="protein sequence ID" value="CAG7818260.1"/>
    <property type="molecule type" value="Genomic_DNA"/>
</dbReference>
<keyword evidence="2" id="KW-1185">Reference proteome</keyword>
<feature type="non-terminal residue" evidence="1">
    <location>
        <position position="1"/>
    </location>
</feature>
<evidence type="ECO:0000313" key="1">
    <source>
        <dbReference type="EMBL" id="CAG7818260.1"/>
    </source>
</evidence>
<sequence>GFGVGQDHVFKQQAKLEGKFLLSL</sequence>
<accession>A0A8J2PKL2</accession>
<comment type="caution">
    <text evidence="1">The sequence shown here is derived from an EMBL/GenBank/DDBJ whole genome shotgun (WGS) entry which is preliminary data.</text>
</comment>
<organism evidence="1 2">
    <name type="scientific">Allacma fusca</name>
    <dbReference type="NCBI Taxonomy" id="39272"/>
    <lineage>
        <taxon>Eukaryota</taxon>
        <taxon>Metazoa</taxon>
        <taxon>Ecdysozoa</taxon>
        <taxon>Arthropoda</taxon>
        <taxon>Hexapoda</taxon>
        <taxon>Collembola</taxon>
        <taxon>Symphypleona</taxon>
        <taxon>Sminthuridae</taxon>
        <taxon>Allacma</taxon>
    </lineage>
</organism>